<keyword evidence="2" id="KW-0863">Zinc-finger</keyword>
<protein>
    <submittedName>
        <fullName evidence="4">Zinc finger CCCH domain-containing protein 2</fullName>
    </submittedName>
</protein>
<evidence type="ECO:0000313" key="5">
    <source>
        <dbReference type="Proteomes" id="UP000594638"/>
    </source>
</evidence>
<gene>
    <name evidence="4" type="ORF">OLEA9_A050716</name>
</gene>
<dbReference type="Proteomes" id="UP000594638">
    <property type="component" value="Unassembled WGS sequence"/>
</dbReference>
<dbReference type="Gramene" id="OE9A050716T1">
    <property type="protein sequence ID" value="OE9A050716C1"/>
    <property type="gene ID" value="OE9A050716"/>
</dbReference>
<dbReference type="PANTHER" id="PTHR14493">
    <property type="entry name" value="UNKEMPT FAMILY MEMBER"/>
    <property type="match status" value="1"/>
</dbReference>
<accession>A0A8S0RQH2</accession>
<evidence type="ECO:0000256" key="1">
    <source>
        <dbReference type="ARBA" id="ARBA00022723"/>
    </source>
</evidence>
<sequence length="308" mass="34703">MTLTSFIPTRKVSKFRRESSLAAGPRPRQWSFSWSLQKVRRLFSGDSCRITMMTMTLTQPTISECSNLRCESVVGVGATTGRIVHSRILEKRLGEGIRGSITIRELYVLSFVKATVEKEICASTRMAYSSLGYTQSHGVFESWLHPTRYRTEACKDGKNCQRKVCFFAHSARQLRTPSSFCIEKLHHHCCIHCHSITNSPTSTLLCTTNLSPGPNSPVFNSGRASYKDAMTELTSSFEAMNVNDFSLARKGNFPWIDEQPHFILSPSTSSTTKLINEHNKLFMEDRRYNINEGNLGGPDLGWVNDLLT</sequence>
<dbReference type="AlphaFoldDB" id="A0A8S0RQH2"/>
<keyword evidence="3" id="KW-0862">Zinc</keyword>
<dbReference type="PANTHER" id="PTHR14493:SF90">
    <property type="entry name" value="ZINC FINGER CCCH DOMAIN-CONTAINING PROTEIN 2"/>
    <property type="match status" value="1"/>
</dbReference>
<evidence type="ECO:0000313" key="4">
    <source>
        <dbReference type="EMBL" id="CAA2982173.1"/>
    </source>
</evidence>
<dbReference type="EMBL" id="CACTIH010003688">
    <property type="protein sequence ID" value="CAA2982173.1"/>
    <property type="molecule type" value="Genomic_DNA"/>
</dbReference>
<dbReference type="GO" id="GO:0008270">
    <property type="term" value="F:zinc ion binding"/>
    <property type="evidence" value="ECO:0007669"/>
    <property type="project" value="UniProtKB-KW"/>
</dbReference>
<evidence type="ECO:0000256" key="3">
    <source>
        <dbReference type="ARBA" id="ARBA00022833"/>
    </source>
</evidence>
<dbReference type="OrthoDB" id="410307at2759"/>
<keyword evidence="1" id="KW-0479">Metal-binding</keyword>
<reference evidence="4 5" key="1">
    <citation type="submission" date="2019-12" db="EMBL/GenBank/DDBJ databases">
        <authorList>
            <person name="Alioto T."/>
            <person name="Alioto T."/>
            <person name="Gomez Garrido J."/>
        </authorList>
    </citation>
    <scope>NUCLEOTIDE SEQUENCE [LARGE SCALE GENOMIC DNA]</scope>
</reference>
<evidence type="ECO:0000256" key="2">
    <source>
        <dbReference type="ARBA" id="ARBA00022771"/>
    </source>
</evidence>
<organism evidence="4 5">
    <name type="scientific">Olea europaea subsp. europaea</name>
    <dbReference type="NCBI Taxonomy" id="158383"/>
    <lineage>
        <taxon>Eukaryota</taxon>
        <taxon>Viridiplantae</taxon>
        <taxon>Streptophyta</taxon>
        <taxon>Embryophyta</taxon>
        <taxon>Tracheophyta</taxon>
        <taxon>Spermatophyta</taxon>
        <taxon>Magnoliopsida</taxon>
        <taxon>eudicotyledons</taxon>
        <taxon>Gunneridae</taxon>
        <taxon>Pentapetalae</taxon>
        <taxon>asterids</taxon>
        <taxon>lamiids</taxon>
        <taxon>Lamiales</taxon>
        <taxon>Oleaceae</taxon>
        <taxon>Oleeae</taxon>
        <taxon>Olea</taxon>
    </lineage>
</organism>
<comment type="caution">
    <text evidence="4">The sequence shown here is derived from an EMBL/GenBank/DDBJ whole genome shotgun (WGS) entry which is preliminary data.</text>
</comment>
<name>A0A8S0RQH2_OLEEU</name>
<proteinExistence type="predicted"/>
<keyword evidence="5" id="KW-1185">Reference proteome</keyword>
<dbReference type="InterPro" id="IPR045234">
    <property type="entry name" value="Unkempt-like"/>
</dbReference>